<keyword evidence="2" id="KW-0998">Cell outer membrane</keyword>
<dbReference type="SUPFAM" id="SSF56935">
    <property type="entry name" value="Porins"/>
    <property type="match status" value="1"/>
</dbReference>
<keyword evidence="6" id="KW-1185">Reference proteome</keyword>
<evidence type="ECO:0000256" key="1">
    <source>
        <dbReference type="ARBA" id="ARBA00009810"/>
    </source>
</evidence>
<keyword evidence="2" id="KW-0813">Transport</keyword>
<organism evidence="5 6">
    <name type="scientific">Novosphingobium umbonatum</name>
    <dbReference type="NCBI Taxonomy" id="1908524"/>
    <lineage>
        <taxon>Bacteria</taxon>
        <taxon>Pseudomonadati</taxon>
        <taxon>Pseudomonadota</taxon>
        <taxon>Alphaproteobacteria</taxon>
        <taxon>Sphingomonadales</taxon>
        <taxon>Sphingomonadaceae</taxon>
        <taxon>Novosphingobium</taxon>
    </lineage>
</organism>
<feature type="domain" description="TonB-dependent receptor plug" evidence="4">
    <location>
        <begin position="51"/>
        <end position="164"/>
    </location>
</feature>
<reference evidence="5 6" key="1">
    <citation type="submission" date="2019-01" db="EMBL/GenBank/DDBJ databases">
        <authorList>
            <person name="Chen W.-M."/>
        </authorList>
    </citation>
    <scope>NUCLEOTIDE SEQUENCE [LARGE SCALE GENOMIC DNA]</scope>
    <source>
        <strain evidence="5 6">FSY-9</strain>
    </source>
</reference>
<comment type="subcellular location">
    <subcellularLocation>
        <location evidence="2">Cell outer membrane</location>
        <topology evidence="2">Multi-pass membrane protein</topology>
    </subcellularLocation>
</comment>
<keyword evidence="2" id="KW-0472">Membrane</keyword>
<feature type="signal peptide" evidence="3">
    <location>
        <begin position="1"/>
        <end position="25"/>
    </location>
</feature>
<dbReference type="InterPro" id="IPR037066">
    <property type="entry name" value="Plug_dom_sf"/>
</dbReference>
<proteinExistence type="inferred from homology"/>
<evidence type="ECO:0000313" key="5">
    <source>
        <dbReference type="EMBL" id="RVU02250.1"/>
    </source>
</evidence>
<dbReference type="Pfam" id="PF07715">
    <property type="entry name" value="Plug"/>
    <property type="match status" value="1"/>
</dbReference>
<evidence type="ECO:0000256" key="3">
    <source>
        <dbReference type="SAM" id="SignalP"/>
    </source>
</evidence>
<dbReference type="PANTHER" id="PTHR30069:SF41">
    <property type="entry name" value="HEME_HEMOPEXIN UTILIZATION PROTEIN C"/>
    <property type="match status" value="1"/>
</dbReference>
<dbReference type="OrthoDB" id="9796221at2"/>
<feature type="chain" id="PRO_5018714864" evidence="3">
    <location>
        <begin position="26"/>
        <end position="195"/>
    </location>
</feature>
<dbReference type="Gene3D" id="2.170.130.10">
    <property type="entry name" value="TonB-dependent receptor, plug domain"/>
    <property type="match status" value="1"/>
</dbReference>
<comment type="similarity">
    <text evidence="1 2">Belongs to the TonB-dependent receptor family.</text>
</comment>
<sequence length="195" mass="20551">MPNIQPIQTRLLLSAAALVALPAQAQEAAAEKKAEFLGTIEVSESVRAIQTETATPKTTIKRKEIEERQASTIAELIDTVPGVTLVNGSTPTGSGINIRGFGANGTYGTDQKVLVMVDGATTGSEELYRIGTQLFTDPLLYKQVSVIRGTVGSFEFGSGVVGGVVQLETSDASSLLRGKKGFTVNESVTAHVELR</sequence>
<comment type="caution">
    <text evidence="5">The sequence shown here is derived from an EMBL/GenBank/DDBJ whole genome shotgun (WGS) entry which is preliminary data.</text>
</comment>
<evidence type="ECO:0000259" key="4">
    <source>
        <dbReference type="Pfam" id="PF07715"/>
    </source>
</evidence>
<gene>
    <name evidence="5" type="ORF">EOE18_17445</name>
</gene>
<keyword evidence="3" id="KW-0732">Signal</keyword>
<protein>
    <submittedName>
        <fullName evidence="5">Plug domain-containing protein</fullName>
    </submittedName>
</protein>
<dbReference type="InterPro" id="IPR012910">
    <property type="entry name" value="Plug_dom"/>
</dbReference>
<accession>A0A3S2Y2X3</accession>
<dbReference type="PROSITE" id="PS52016">
    <property type="entry name" value="TONB_DEPENDENT_REC_3"/>
    <property type="match status" value="1"/>
</dbReference>
<dbReference type="PANTHER" id="PTHR30069">
    <property type="entry name" value="TONB-DEPENDENT OUTER MEMBRANE RECEPTOR"/>
    <property type="match status" value="1"/>
</dbReference>
<dbReference type="InterPro" id="IPR039426">
    <property type="entry name" value="TonB-dep_rcpt-like"/>
</dbReference>
<dbReference type="AlphaFoldDB" id="A0A3S2Y2X3"/>
<name>A0A3S2Y2X3_9SPHN</name>
<dbReference type="GO" id="GO:0044718">
    <property type="term" value="P:siderophore transmembrane transport"/>
    <property type="evidence" value="ECO:0007669"/>
    <property type="project" value="TreeGrafter"/>
</dbReference>
<dbReference type="GO" id="GO:0009279">
    <property type="term" value="C:cell outer membrane"/>
    <property type="evidence" value="ECO:0007669"/>
    <property type="project" value="UniProtKB-SubCell"/>
</dbReference>
<keyword evidence="2" id="KW-0812">Transmembrane</keyword>
<dbReference type="GO" id="GO:0015344">
    <property type="term" value="F:siderophore uptake transmembrane transporter activity"/>
    <property type="evidence" value="ECO:0007669"/>
    <property type="project" value="TreeGrafter"/>
</dbReference>
<dbReference type="RefSeq" id="WP_127711905.1">
    <property type="nucleotide sequence ID" value="NZ_SACO01000023.1"/>
</dbReference>
<dbReference type="EMBL" id="SACO01000023">
    <property type="protein sequence ID" value="RVU02250.1"/>
    <property type="molecule type" value="Genomic_DNA"/>
</dbReference>
<evidence type="ECO:0000313" key="6">
    <source>
        <dbReference type="Proteomes" id="UP000282837"/>
    </source>
</evidence>
<dbReference type="Proteomes" id="UP000282837">
    <property type="component" value="Unassembled WGS sequence"/>
</dbReference>
<keyword evidence="2" id="KW-1134">Transmembrane beta strand</keyword>
<evidence type="ECO:0000256" key="2">
    <source>
        <dbReference type="PROSITE-ProRule" id="PRU01360"/>
    </source>
</evidence>